<dbReference type="AlphaFoldDB" id="A0A1A7NUY7"/>
<keyword evidence="3" id="KW-0813">Transport</keyword>
<evidence type="ECO:0000256" key="11">
    <source>
        <dbReference type="ARBA" id="ARBA00023136"/>
    </source>
</evidence>
<comment type="caution">
    <text evidence="15">The sequence shown here is derived from an EMBL/GenBank/DDBJ whole genome shotgun (WGS) entry which is preliminary data.</text>
</comment>
<dbReference type="SUPFAM" id="SSF81342">
    <property type="entry name" value="Transmembrane di-heme cytochromes"/>
    <property type="match status" value="1"/>
</dbReference>
<dbReference type="PANTHER" id="PTHR30529:SF3">
    <property type="entry name" value="CYTOCHROME B561 HOMOLOG 1"/>
    <property type="match status" value="1"/>
</dbReference>
<protein>
    <submittedName>
        <fullName evidence="15">Cytochrome b561</fullName>
    </submittedName>
</protein>
<dbReference type="Proteomes" id="UP000243558">
    <property type="component" value="Unassembled WGS sequence"/>
</dbReference>
<dbReference type="GO" id="GO:0009055">
    <property type="term" value="F:electron transfer activity"/>
    <property type="evidence" value="ECO:0007669"/>
    <property type="project" value="InterPro"/>
</dbReference>
<dbReference type="InterPro" id="IPR052168">
    <property type="entry name" value="Cytochrome_b561_oxidase"/>
</dbReference>
<evidence type="ECO:0000256" key="5">
    <source>
        <dbReference type="ARBA" id="ARBA00022617"/>
    </source>
</evidence>
<dbReference type="InterPro" id="IPR016174">
    <property type="entry name" value="Di-haem_cyt_TM"/>
</dbReference>
<evidence type="ECO:0000256" key="9">
    <source>
        <dbReference type="ARBA" id="ARBA00022989"/>
    </source>
</evidence>
<reference evidence="15 16" key="1">
    <citation type="submission" date="2014-11" db="EMBL/GenBank/DDBJ databases">
        <title>Pan-genome of Gallibacterium spp.</title>
        <authorList>
            <person name="Kudirkiene E."/>
            <person name="Bojesen A.M."/>
        </authorList>
    </citation>
    <scope>NUCLEOTIDE SEQUENCE [LARGE SCALE GENOMIC DNA]</scope>
    <source>
        <strain evidence="15 16">F151</strain>
    </source>
</reference>
<evidence type="ECO:0000256" key="12">
    <source>
        <dbReference type="ARBA" id="ARBA00037975"/>
    </source>
</evidence>
<dbReference type="PATRIC" id="fig|505345.7.peg.595"/>
<feature type="transmembrane region" description="Helical" evidence="13">
    <location>
        <begin position="143"/>
        <end position="165"/>
    </location>
</feature>
<evidence type="ECO:0000256" key="8">
    <source>
        <dbReference type="ARBA" id="ARBA00022982"/>
    </source>
</evidence>
<dbReference type="InterPro" id="IPR011577">
    <property type="entry name" value="Cyt_b561_bac/Ni-Hgenase"/>
</dbReference>
<dbReference type="Pfam" id="PF01292">
    <property type="entry name" value="Ni_hydr_CYTB"/>
    <property type="match status" value="1"/>
</dbReference>
<keyword evidence="16" id="KW-1185">Reference proteome</keyword>
<evidence type="ECO:0000313" key="15">
    <source>
        <dbReference type="EMBL" id="OBW93321.1"/>
    </source>
</evidence>
<evidence type="ECO:0000256" key="3">
    <source>
        <dbReference type="ARBA" id="ARBA00022448"/>
    </source>
</evidence>
<keyword evidence="9 13" id="KW-1133">Transmembrane helix</keyword>
<evidence type="ECO:0000256" key="7">
    <source>
        <dbReference type="ARBA" id="ARBA00022723"/>
    </source>
</evidence>
<evidence type="ECO:0000256" key="2">
    <source>
        <dbReference type="ARBA" id="ARBA00004651"/>
    </source>
</evidence>
<keyword evidence="8" id="KW-0249">Electron transport</keyword>
<feature type="transmembrane region" description="Helical" evidence="13">
    <location>
        <begin position="47"/>
        <end position="67"/>
    </location>
</feature>
<name>A0A1A7NUY7_9PAST</name>
<organism evidence="15 16">
    <name type="scientific">Gallibacterium genomosp. 3</name>
    <dbReference type="NCBI Taxonomy" id="505345"/>
    <lineage>
        <taxon>Bacteria</taxon>
        <taxon>Pseudomonadati</taxon>
        <taxon>Pseudomonadota</taxon>
        <taxon>Gammaproteobacteria</taxon>
        <taxon>Pasteurellales</taxon>
        <taxon>Pasteurellaceae</taxon>
        <taxon>Gallibacterium</taxon>
    </lineage>
</organism>
<keyword evidence="11 13" id="KW-0472">Membrane</keyword>
<feature type="domain" description="Cytochrome b561 bacterial/Ni-hydrogenase" evidence="14">
    <location>
        <begin position="5"/>
        <end position="175"/>
    </location>
</feature>
<evidence type="ECO:0000256" key="10">
    <source>
        <dbReference type="ARBA" id="ARBA00023004"/>
    </source>
</evidence>
<proteinExistence type="inferred from homology"/>
<keyword evidence="5" id="KW-0349">Heme</keyword>
<dbReference type="EMBL" id="JTJM01000010">
    <property type="protein sequence ID" value="OBW93321.1"/>
    <property type="molecule type" value="Genomic_DNA"/>
</dbReference>
<keyword evidence="7" id="KW-0479">Metal-binding</keyword>
<feature type="transmembrane region" description="Helical" evidence="13">
    <location>
        <begin position="7"/>
        <end position="27"/>
    </location>
</feature>
<feature type="transmembrane region" description="Helical" evidence="13">
    <location>
        <begin position="88"/>
        <end position="109"/>
    </location>
</feature>
<gene>
    <name evidence="15" type="ORF">QV01_02980</name>
</gene>
<evidence type="ECO:0000313" key="16">
    <source>
        <dbReference type="Proteomes" id="UP000243558"/>
    </source>
</evidence>
<sequence>MLSKYPTIQIFLHWLSLLFVLITYFSIQAQDLDFTFDWYDLMISTHYTFGICVWGIIFIRLIVRHLYLKQTPAITPTPPVWQTKLAHYVHLALYLFFILIPIFGALTVLNKGNDLTFANYSIIAGFNPNPETAHTLKEIHETLVNIAMALVVLHAIAALFHHYIVKDNTLLRMMPHKSK</sequence>
<keyword evidence="6 13" id="KW-0812">Transmembrane</keyword>
<accession>A0A1A7NUY7</accession>
<evidence type="ECO:0000256" key="1">
    <source>
        <dbReference type="ARBA" id="ARBA00001970"/>
    </source>
</evidence>
<dbReference type="GO" id="GO:0022904">
    <property type="term" value="P:respiratory electron transport chain"/>
    <property type="evidence" value="ECO:0007669"/>
    <property type="project" value="InterPro"/>
</dbReference>
<dbReference type="GO" id="GO:0005886">
    <property type="term" value="C:plasma membrane"/>
    <property type="evidence" value="ECO:0007669"/>
    <property type="project" value="UniProtKB-SubCell"/>
</dbReference>
<dbReference type="GO" id="GO:0020037">
    <property type="term" value="F:heme binding"/>
    <property type="evidence" value="ECO:0007669"/>
    <property type="project" value="TreeGrafter"/>
</dbReference>
<comment type="subcellular location">
    <subcellularLocation>
        <location evidence="2">Cell membrane</location>
        <topology evidence="2">Multi-pass membrane protein</topology>
    </subcellularLocation>
</comment>
<dbReference type="GO" id="GO:0046872">
    <property type="term" value="F:metal ion binding"/>
    <property type="evidence" value="ECO:0007669"/>
    <property type="project" value="UniProtKB-KW"/>
</dbReference>
<dbReference type="RefSeq" id="WP_065238888.1">
    <property type="nucleotide sequence ID" value="NZ_JTJM01000010.1"/>
</dbReference>
<keyword evidence="4" id="KW-1003">Cell membrane</keyword>
<dbReference type="OrthoDB" id="9793784at2"/>
<comment type="similarity">
    <text evidence="12">Belongs to the cytochrome b561 family.</text>
</comment>
<evidence type="ECO:0000259" key="14">
    <source>
        <dbReference type="Pfam" id="PF01292"/>
    </source>
</evidence>
<keyword evidence="10" id="KW-0408">Iron</keyword>
<comment type="cofactor">
    <cofactor evidence="1">
        <name>heme b</name>
        <dbReference type="ChEBI" id="CHEBI:60344"/>
    </cofactor>
</comment>
<evidence type="ECO:0000256" key="4">
    <source>
        <dbReference type="ARBA" id="ARBA00022475"/>
    </source>
</evidence>
<dbReference type="PANTHER" id="PTHR30529">
    <property type="entry name" value="CYTOCHROME B561"/>
    <property type="match status" value="1"/>
</dbReference>
<evidence type="ECO:0000256" key="6">
    <source>
        <dbReference type="ARBA" id="ARBA00022692"/>
    </source>
</evidence>
<evidence type="ECO:0000256" key="13">
    <source>
        <dbReference type="SAM" id="Phobius"/>
    </source>
</evidence>